<dbReference type="InterPro" id="IPR013762">
    <property type="entry name" value="Integrase-like_cat_sf"/>
</dbReference>
<organism evidence="3 4">
    <name type="scientific">Klenkia marina</name>
    <dbReference type="NCBI Taxonomy" id="1960309"/>
    <lineage>
        <taxon>Bacteria</taxon>
        <taxon>Bacillati</taxon>
        <taxon>Actinomycetota</taxon>
        <taxon>Actinomycetes</taxon>
        <taxon>Geodermatophilales</taxon>
        <taxon>Geodermatophilaceae</taxon>
        <taxon>Klenkia</taxon>
    </lineage>
</organism>
<dbReference type="RefSeq" id="WP_133379344.1">
    <property type="nucleotide sequence ID" value="NZ_FMUH01000013.1"/>
</dbReference>
<gene>
    <name evidence="3" type="ORF">SAMN03159343_0073</name>
</gene>
<dbReference type="Gene3D" id="1.10.443.10">
    <property type="entry name" value="Intergrase catalytic core"/>
    <property type="match status" value="1"/>
</dbReference>
<accession>A0A1G4Z6K9</accession>
<dbReference type="EMBL" id="FMUH01000013">
    <property type="protein sequence ID" value="SCX61291.1"/>
    <property type="molecule type" value="Genomic_DNA"/>
</dbReference>
<evidence type="ECO:0000256" key="1">
    <source>
        <dbReference type="ARBA" id="ARBA00023172"/>
    </source>
</evidence>
<feature type="domain" description="Tyr recombinase" evidence="2">
    <location>
        <begin position="3"/>
        <end position="203"/>
    </location>
</feature>
<dbReference type="OrthoDB" id="1822491at2"/>
<feature type="non-terminal residue" evidence="3">
    <location>
        <position position="1"/>
    </location>
</feature>
<dbReference type="InterPro" id="IPR002104">
    <property type="entry name" value="Integrase_catalytic"/>
</dbReference>
<dbReference type="InterPro" id="IPR050090">
    <property type="entry name" value="Tyrosine_recombinase_XerCD"/>
</dbReference>
<dbReference type="InterPro" id="IPR011010">
    <property type="entry name" value="DNA_brk_join_enz"/>
</dbReference>
<dbReference type="GO" id="GO:0006310">
    <property type="term" value="P:DNA recombination"/>
    <property type="evidence" value="ECO:0007669"/>
    <property type="project" value="UniProtKB-KW"/>
</dbReference>
<dbReference type="GO" id="GO:0015074">
    <property type="term" value="P:DNA integration"/>
    <property type="evidence" value="ECO:0007669"/>
    <property type="project" value="InterPro"/>
</dbReference>
<evidence type="ECO:0000313" key="4">
    <source>
        <dbReference type="Proteomes" id="UP000198981"/>
    </source>
</evidence>
<sequence length="212" mass="23108">ERTEMVCLTPQQFGALRSELPERWRPFATVLAGTGLRFGEAVALTVSDVDLLAPTPVLRVTKALARTDSGFEVGPPKTRKSRRTVSLPADLVDVLAPLVARPGSELLFVGPTGARVHHANFYNRAWSPAVGRFAGDRKVDDVVVRGDGPRPRIHDLRHSHASWLIAAGVPLPAIRDRLGHESITTTVDTYGHLMPDQHRQTAAALDGLLVER</sequence>
<dbReference type="CDD" id="cd01189">
    <property type="entry name" value="INT_ICEBs1_C_like"/>
    <property type="match status" value="1"/>
</dbReference>
<dbReference type="PANTHER" id="PTHR30349">
    <property type="entry name" value="PHAGE INTEGRASE-RELATED"/>
    <property type="match status" value="1"/>
</dbReference>
<dbReference type="PROSITE" id="PS51898">
    <property type="entry name" value="TYR_RECOMBINASE"/>
    <property type="match status" value="1"/>
</dbReference>
<name>A0A1G4Z6K9_9ACTN</name>
<dbReference type="PANTHER" id="PTHR30349:SF64">
    <property type="entry name" value="PROPHAGE INTEGRASE INTD-RELATED"/>
    <property type="match status" value="1"/>
</dbReference>
<evidence type="ECO:0000259" key="2">
    <source>
        <dbReference type="PROSITE" id="PS51898"/>
    </source>
</evidence>
<protein>
    <submittedName>
        <fullName evidence="3">Phage integrase family protein</fullName>
    </submittedName>
</protein>
<dbReference type="Pfam" id="PF00589">
    <property type="entry name" value="Phage_integrase"/>
    <property type="match status" value="1"/>
</dbReference>
<keyword evidence="4" id="KW-1185">Reference proteome</keyword>
<dbReference type="AlphaFoldDB" id="A0A1G4Z6K9"/>
<dbReference type="SUPFAM" id="SSF56349">
    <property type="entry name" value="DNA breaking-rejoining enzymes"/>
    <property type="match status" value="1"/>
</dbReference>
<reference evidence="4" key="1">
    <citation type="submission" date="2016-10" db="EMBL/GenBank/DDBJ databases">
        <authorList>
            <person name="Varghese N."/>
            <person name="Submissions S."/>
        </authorList>
    </citation>
    <scope>NUCLEOTIDE SEQUENCE [LARGE SCALE GENOMIC DNA]</scope>
    <source>
        <strain evidence="4">DSM 45722</strain>
    </source>
</reference>
<proteinExistence type="predicted"/>
<dbReference type="Proteomes" id="UP000198981">
    <property type="component" value="Unassembled WGS sequence"/>
</dbReference>
<keyword evidence="1" id="KW-0233">DNA recombination</keyword>
<evidence type="ECO:0000313" key="3">
    <source>
        <dbReference type="EMBL" id="SCX61291.1"/>
    </source>
</evidence>
<dbReference type="GO" id="GO:0003677">
    <property type="term" value="F:DNA binding"/>
    <property type="evidence" value="ECO:0007669"/>
    <property type="project" value="InterPro"/>
</dbReference>